<evidence type="ECO:0000259" key="15">
    <source>
        <dbReference type="PROSITE" id="PS51918"/>
    </source>
</evidence>
<dbReference type="PROSITE" id="PS51918">
    <property type="entry name" value="RADICAL_SAM"/>
    <property type="match status" value="1"/>
</dbReference>
<keyword evidence="11 13" id="KW-0411">Iron-sulfur</keyword>
<comment type="caution">
    <text evidence="13">Lacks conserved residue(s) required for the propagation of feature annotation.</text>
</comment>
<comment type="subunit">
    <text evidence="13">Homodimer.</text>
</comment>
<evidence type="ECO:0000256" key="14">
    <source>
        <dbReference type="PIRSR" id="PIRSR001619-1"/>
    </source>
</evidence>
<dbReference type="InterPro" id="IPR024177">
    <property type="entry name" value="Biotin_synthase"/>
</dbReference>
<dbReference type="SFLD" id="SFLDG01060">
    <property type="entry name" value="BATS_domain_containing"/>
    <property type="match status" value="1"/>
</dbReference>
<dbReference type="GO" id="GO:0051537">
    <property type="term" value="F:2 iron, 2 sulfur cluster binding"/>
    <property type="evidence" value="ECO:0007669"/>
    <property type="project" value="UniProtKB-KW"/>
</dbReference>
<proteinExistence type="inferred from homology"/>
<dbReference type="InterPro" id="IPR013785">
    <property type="entry name" value="Aldolase_TIM"/>
</dbReference>
<dbReference type="RefSeq" id="WP_096892625.1">
    <property type="nucleotide sequence ID" value="NZ_BAOS01000003.1"/>
</dbReference>
<evidence type="ECO:0000256" key="1">
    <source>
        <dbReference type="ARBA" id="ARBA00004942"/>
    </source>
</evidence>
<evidence type="ECO:0000256" key="12">
    <source>
        <dbReference type="ARBA" id="ARBA00051157"/>
    </source>
</evidence>
<dbReference type="InterPro" id="IPR002684">
    <property type="entry name" value="Biotin_synth/BioAB"/>
</dbReference>
<dbReference type="Pfam" id="PF06968">
    <property type="entry name" value="BATS"/>
    <property type="match status" value="1"/>
</dbReference>
<dbReference type="SMART" id="SM00876">
    <property type="entry name" value="BATS"/>
    <property type="match status" value="1"/>
</dbReference>
<feature type="binding site" evidence="13 14">
    <location>
        <position position="273"/>
    </location>
    <ligand>
        <name>[2Fe-2S] cluster</name>
        <dbReference type="ChEBI" id="CHEBI:190135"/>
    </ligand>
</feature>
<comment type="cofactor">
    <cofactor evidence="13 14">
        <name>[4Fe-4S] cluster</name>
        <dbReference type="ChEBI" id="CHEBI:49883"/>
    </cofactor>
    <text evidence="13 14">Binds 1 [4Fe-4S] cluster. The cluster is coordinated with 3 cysteines and an exchangeable S-adenosyl-L-methionine.</text>
</comment>
<feature type="binding site" evidence="13 14">
    <location>
        <position position="203"/>
    </location>
    <ligand>
        <name>[2Fe-2S] cluster</name>
        <dbReference type="ChEBI" id="CHEBI:190135"/>
    </ligand>
</feature>
<name>A0A286TUC7_9BACT</name>
<dbReference type="GO" id="GO:0004076">
    <property type="term" value="F:biotin synthase activity"/>
    <property type="evidence" value="ECO:0007669"/>
    <property type="project" value="UniProtKB-UniRule"/>
</dbReference>
<comment type="cofactor">
    <cofactor evidence="14">
        <name>[2Fe-2S] cluster</name>
        <dbReference type="ChEBI" id="CHEBI:190135"/>
    </cofactor>
    <text evidence="14">Binds 1 [2Fe-2S] cluster. The cluster is coordinated with 3 cysteines and 1 arginine.</text>
</comment>
<evidence type="ECO:0000256" key="10">
    <source>
        <dbReference type="ARBA" id="ARBA00023004"/>
    </source>
</evidence>
<keyword evidence="6 13" id="KW-0949">S-adenosyl-L-methionine</keyword>
<dbReference type="HAMAP" id="MF_01694">
    <property type="entry name" value="BioB"/>
    <property type="match status" value="1"/>
</dbReference>
<comment type="similarity">
    <text evidence="2 13">Belongs to the radical SAM superfamily. Biotin synthase family.</text>
</comment>
<comment type="function">
    <text evidence="13">Catalyzes the conversion of dethiobiotin (DTB) to biotin by the insertion of a sulfur atom into dethiobiotin via a radical-based mechanism.</text>
</comment>
<dbReference type="InterPro" id="IPR010722">
    <property type="entry name" value="BATS_dom"/>
</dbReference>
<dbReference type="EC" id="2.8.1.6" evidence="3 13"/>
<keyword evidence="17" id="KW-1185">Reference proteome</keyword>
<dbReference type="GO" id="GO:0005506">
    <property type="term" value="F:iron ion binding"/>
    <property type="evidence" value="ECO:0007669"/>
    <property type="project" value="UniProtKB-UniRule"/>
</dbReference>
<evidence type="ECO:0000256" key="11">
    <source>
        <dbReference type="ARBA" id="ARBA00023014"/>
    </source>
</evidence>
<dbReference type="GO" id="GO:0051539">
    <property type="term" value="F:4 iron, 4 sulfur cluster binding"/>
    <property type="evidence" value="ECO:0007669"/>
    <property type="project" value="UniProtKB-KW"/>
</dbReference>
<dbReference type="Gene3D" id="3.20.20.70">
    <property type="entry name" value="Aldolase class I"/>
    <property type="match status" value="1"/>
</dbReference>
<dbReference type="CDD" id="cd01335">
    <property type="entry name" value="Radical_SAM"/>
    <property type="match status" value="1"/>
</dbReference>
<sequence>MNTKIEKIAKGILQGKEITYEKASYLFELRGLDTYDLLYWANRIRYSSFKNVVSLCSIISARQGSCSEDCRFCSQSSRYKTDISSFPLIEKEKIAEAVEKGKEYKSDCVGVVTSGYSLQASDNFNKICDEASALAKKDGPPVHTSIGMITNEMAEKLVSSGVEMINHNLETSEDYYSNICTTHTYNDRVETIKIAKRAGLKICSGGIFGVGESVADRLNLAFKLKELDVDAIPMNFLSPVKGTPLSAENSLEPMDILKIIAVYRFVFPDKEIKVAGGREENLRDVQSWMFYAGANSTMIGDYLTTRGKLPEDDLQMIRDLGMNYKMGEMQNH</sequence>
<evidence type="ECO:0000256" key="8">
    <source>
        <dbReference type="ARBA" id="ARBA00022723"/>
    </source>
</evidence>
<evidence type="ECO:0000256" key="7">
    <source>
        <dbReference type="ARBA" id="ARBA00022714"/>
    </source>
</evidence>
<comment type="catalytic activity">
    <reaction evidence="12 13">
        <text>(4R,5S)-dethiobiotin + (sulfur carrier)-SH + 2 reduced [2Fe-2S]-[ferredoxin] + 2 S-adenosyl-L-methionine = (sulfur carrier)-H + biotin + 2 5'-deoxyadenosine + 2 L-methionine + 2 oxidized [2Fe-2S]-[ferredoxin]</text>
        <dbReference type="Rhea" id="RHEA:22060"/>
        <dbReference type="Rhea" id="RHEA-COMP:10000"/>
        <dbReference type="Rhea" id="RHEA-COMP:10001"/>
        <dbReference type="Rhea" id="RHEA-COMP:14737"/>
        <dbReference type="Rhea" id="RHEA-COMP:14739"/>
        <dbReference type="ChEBI" id="CHEBI:17319"/>
        <dbReference type="ChEBI" id="CHEBI:29917"/>
        <dbReference type="ChEBI" id="CHEBI:33737"/>
        <dbReference type="ChEBI" id="CHEBI:33738"/>
        <dbReference type="ChEBI" id="CHEBI:57586"/>
        <dbReference type="ChEBI" id="CHEBI:57844"/>
        <dbReference type="ChEBI" id="CHEBI:59789"/>
        <dbReference type="ChEBI" id="CHEBI:64428"/>
        <dbReference type="ChEBI" id="CHEBI:149473"/>
        <dbReference type="EC" id="2.8.1.6"/>
    </reaction>
</comment>
<dbReference type="Pfam" id="PF04055">
    <property type="entry name" value="Radical_SAM"/>
    <property type="match status" value="1"/>
</dbReference>
<dbReference type="UniPathway" id="UPA00078">
    <property type="reaction ID" value="UER00162"/>
</dbReference>
<dbReference type="InterPro" id="IPR006638">
    <property type="entry name" value="Elp3/MiaA/NifB-like_rSAM"/>
</dbReference>
<dbReference type="AlphaFoldDB" id="A0A286TUC7"/>
<dbReference type="EMBL" id="BAOS01000003">
    <property type="protein sequence ID" value="GAX59499.1"/>
    <property type="molecule type" value="Genomic_DNA"/>
</dbReference>
<dbReference type="PANTHER" id="PTHR22976">
    <property type="entry name" value="BIOTIN SYNTHASE"/>
    <property type="match status" value="1"/>
</dbReference>
<feature type="binding site" evidence="13 14">
    <location>
        <position position="70"/>
    </location>
    <ligand>
        <name>[4Fe-4S] cluster</name>
        <dbReference type="ChEBI" id="CHEBI:49883"/>
        <note>4Fe-4S-S-AdoMet</note>
    </ligand>
</feature>
<reference evidence="17" key="1">
    <citation type="journal article" date="2017" name="Environ. Microbiol. Rep.">
        <title>Genetic Diversity of Marine Anaerobic Ammonium-Oxidizing Bacteria as Revealed by Genomic and Proteomic Analyses of 'Candidatus Scalindua japonica'.</title>
        <authorList>
            <person name="Oshiki M."/>
            <person name="Mizuto K."/>
            <person name="Kimura Z."/>
            <person name="Kindaichi T."/>
            <person name="Satoh H."/>
            <person name="Okabe S."/>
        </authorList>
    </citation>
    <scope>NUCLEOTIDE SEQUENCE [LARGE SCALE GENOMIC DNA]</scope>
    <source>
        <strain evidence="17">husup-a2</strain>
    </source>
</reference>
<evidence type="ECO:0000313" key="17">
    <source>
        <dbReference type="Proteomes" id="UP000218542"/>
    </source>
</evidence>
<keyword evidence="7 13" id="KW-0001">2Fe-2S</keyword>
<keyword evidence="9 13" id="KW-0093">Biotin biosynthesis</keyword>
<evidence type="ECO:0000313" key="16">
    <source>
        <dbReference type="EMBL" id="GAX59499.1"/>
    </source>
</evidence>
<evidence type="ECO:0000256" key="5">
    <source>
        <dbReference type="ARBA" id="ARBA00022679"/>
    </source>
</evidence>
<feature type="binding site" evidence="13 14">
    <location>
        <position position="73"/>
    </location>
    <ligand>
        <name>[4Fe-4S] cluster</name>
        <dbReference type="ChEBI" id="CHEBI:49883"/>
        <note>4Fe-4S-S-AdoMet</note>
    </ligand>
</feature>
<protein>
    <recommendedName>
        <fullName evidence="3 13">Biotin synthase</fullName>
        <ecNumber evidence="3 13">2.8.1.6</ecNumber>
    </recommendedName>
</protein>
<organism evidence="16 17">
    <name type="scientific">Candidatus Scalindua japonica</name>
    <dbReference type="NCBI Taxonomy" id="1284222"/>
    <lineage>
        <taxon>Bacteria</taxon>
        <taxon>Pseudomonadati</taxon>
        <taxon>Planctomycetota</taxon>
        <taxon>Candidatus Brocadiia</taxon>
        <taxon>Candidatus Brocadiales</taxon>
        <taxon>Candidatus Scalinduaceae</taxon>
        <taxon>Candidatus Scalindua</taxon>
    </lineage>
</organism>
<keyword evidence="5 13" id="KW-0808">Transferase</keyword>
<dbReference type="OrthoDB" id="9786826at2"/>
<dbReference type="InterPro" id="IPR007197">
    <property type="entry name" value="rSAM"/>
</dbReference>
<dbReference type="InterPro" id="IPR058240">
    <property type="entry name" value="rSAM_sf"/>
</dbReference>
<feature type="binding site" evidence="13 14">
    <location>
        <position position="66"/>
    </location>
    <ligand>
        <name>[4Fe-4S] cluster</name>
        <dbReference type="ChEBI" id="CHEBI:49883"/>
        <note>4Fe-4S-S-AdoMet</note>
    </ligand>
</feature>
<evidence type="ECO:0000256" key="6">
    <source>
        <dbReference type="ARBA" id="ARBA00022691"/>
    </source>
</evidence>
<comment type="caution">
    <text evidence="16">The sequence shown here is derived from an EMBL/GenBank/DDBJ whole genome shotgun (WGS) entry which is preliminary data.</text>
</comment>
<keyword evidence="10 13" id="KW-0408">Iron</keyword>
<feature type="domain" description="Radical SAM core" evidence="15">
    <location>
        <begin position="49"/>
        <end position="278"/>
    </location>
</feature>
<evidence type="ECO:0000256" key="13">
    <source>
        <dbReference type="HAMAP-Rule" id="MF_01694"/>
    </source>
</evidence>
<dbReference type="PANTHER" id="PTHR22976:SF2">
    <property type="entry name" value="BIOTIN SYNTHASE, MITOCHONDRIAL"/>
    <property type="match status" value="1"/>
</dbReference>
<keyword evidence="8 13" id="KW-0479">Metal-binding</keyword>
<dbReference type="SFLD" id="SFLDS00029">
    <property type="entry name" value="Radical_SAM"/>
    <property type="match status" value="1"/>
</dbReference>
<dbReference type="SFLD" id="SFLDG01278">
    <property type="entry name" value="biotin_synthase_like"/>
    <property type="match status" value="1"/>
</dbReference>
<comment type="pathway">
    <text evidence="1 13">Cofactor biosynthesis; biotin biosynthesis; biotin from 7,8-diaminononanoate: step 2/2.</text>
</comment>
<dbReference type="PIRSF" id="PIRSF001619">
    <property type="entry name" value="Biotin_synth"/>
    <property type="match status" value="1"/>
</dbReference>
<dbReference type="SUPFAM" id="SSF102114">
    <property type="entry name" value="Radical SAM enzymes"/>
    <property type="match status" value="1"/>
</dbReference>
<comment type="cofactor">
    <cofactor evidence="13">
        <name>[2Fe-2S] cluster</name>
        <dbReference type="ChEBI" id="CHEBI:190135"/>
    </cofactor>
    <text evidence="13">Binds 1 [2Fe-2S] cluster. The cluster is coordinated with 3 cysteines and 1 arginine.</text>
</comment>
<evidence type="ECO:0000256" key="9">
    <source>
        <dbReference type="ARBA" id="ARBA00022756"/>
    </source>
</evidence>
<evidence type="ECO:0000256" key="3">
    <source>
        <dbReference type="ARBA" id="ARBA00012236"/>
    </source>
</evidence>
<accession>A0A286TUC7</accession>
<dbReference type="Proteomes" id="UP000218542">
    <property type="component" value="Unassembled WGS sequence"/>
</dbReference>
<gene>
    <name evidence="13" type="primary">bioB</name>
    <name evidence="16" type="ORF">SCALIN_C03_0156</name>
</gene>
<dbReference type="GO" id="GO:0009102">
    <property type="term" value="P:biotin biosynthetic process"/>
    <property type="evidence" value="ECO:0007669"/>
    <property type="project" value="UniProtKB-UniRule"/>
</dbReference>
<evidence type="ECO:0000256" key="4">
    <source>
        <dbReference type="ARBA" id="ARBA00022485"/>
    </source>
</evidence>
<dbReference type="NCBIfam" id="TIGR00433">
    <property type="entry name" value="bioB"/>
    <property type="match status" value="1"/>
</dbReference>
<dbReference type="SMART" id="SM00729">
    <property type="entry name" value="Elp3"/>
    <property type="match status" value="1"/>
</dbReference>
<evidence type="ECO:0000256" key="2">
    <source>
        <dbReference type="ARBA" id="ARBA00010765"/>
    </source>
</evidence>
<keyword evidence="4 13" id="KW-0004">4Fe-4S</keyword>